<accession>A0A443SMZ1</accession>
<organism evidence="2 3">
    <name type="scientific">Leptotrombidium deliense</name>
    <dbReference type="NCBI Taxonomy" id="299467"/>
    <lineage>
        <taxon>Eukaryota</taxon>
        <taxon>Metazoa</taxon>
        <taxon>Ecdysozoa</taxon>
        <taxon>Arthropoda</taxon>
        <taxon>Chelicerata</taxon>
        <taxon>Arachnida</taxon>
        <taxon>Acari</taxon>
        <taxon>Acariformes</taxon>
        <taxon>Trombidiformes</taxon>
        <taxon>Prostigmata</taxon>
        <taxon>Anystina</taxon>
        <taxon>Parasitengona</taxon>
        <taxon>Trombiculoidea</taxon>
        <taxon>Trombiculidae</taxon>
        <taxon>Leptotrombidium</taxon>
    </lineage>
</organism>
<dbReference type="VEuPathDB" id="VectorBase:LDEU003144"/>
<protein>
    <submittedName>
        <fullName evidence="2">Uncharacterized protein</fullName>
    </submittedName>
</protein>
<dbReference type="Proteomes" id="UP000288716">
    <property type="component" value="Unassembled WGS sequence"/>
</dbReference>
<sequence length="195" mass="22684">MPWAQPLQPNFENQVVRFTANDFIPDSHQDPCTSQKATHWELFNTFGTCNWNHNQHLKRRNSSDDELDDGFTGEPPTKQYISEERVAAEFNALSISTHNVLHNESVDFAELSDEESEDKSEFFISEEIQQTFSSDDAVQRICREELEKRSKAVVLWRPLSEVLNQFTPHEIDSQKFQKNEENEENEEIADCAMDL</sequence>
<keyword evidence="3" id="KW-1185">Reference proteome</keyword>
<gene>
    <name evidence="2" type="ORF">B4U80_08238</name>
</gene>
<comment type="caution">
    <text evidence="2">The sequence shown here is derived from an EMBL/GenBank/DDBJ whole genome shotgun (WGS) entry which is preliminary data.</text>
</comment>
<evidence type="ECO:0000256" key="1">
    <source>
        <dbReference type="SAM" id="MobiDB-lite"/>
    </source>
</evidence>
<dbReference type="EMBL" id="NCKV01001163">
    <property type="protein sequence ID" value="RWS28894.1"/>
    <property type="molecule type" value="Genomic_DNA"/>
</dbReference>
<name>A0A443SMZ1_9ACAR</name>
<feature type="region of interest" description="Disordered" evidence="1">
    <location>
        <begin position="175"/>
        <end position="195"/>
    </location>
</feature>
<dbReference type="AlphaFoldDB" id="A0A443SMZ1"/>
<dbReference type="OrthoDB" id="10022757at2759"/>
<evidence type="ECO:0000313" key="2">
    <source>
        <dbReference type="EMBL" id="RWS28894.1"/>
    </source>
</evidence>
<evidence type="ECO:0000313" key="3">
    <source>
        <dbReference type="Proteomes" id="UP000288716"/>
    </source>
</evidence>
<proteinExistence type="predicted"/>
<reference evidence="2 3" key="1">
    <citation type="journal article" date="2018" name="Gigascience">
        <title>Genomes of trombidid mites reveal novel predicted allergens and laterally-transferred genes associated with secondary metabolism.</title>
        <authorList>
            <person name="Dong X."/>
            <person name="Chaisiri K."/>
            <person name="Xia D."/>
            <person name="Armstrong S.D."/>
            <person name="Fang Y."/>
            <person name="Donnelly M.J."/>
            <person name="Kadowaki T."/>
            <person name="McGarry J.W."/>
            <person name="Darby A.C."/>
            <person name="Makepeace B.L."/>
        </authorList>
    </citation>
    <scope>NUCLEOTIDE SEQUENCE [LARGE SCALE GENOMIC DNA]</scope>
    <source>
        <strain evidence="2">UoL-UT</strain>
    </source>
</reference>